<evidence type="ECO:0000313" key="7">
    <source>
        <dbReference type="EMBL" id="TDW60128.1"/>
    </source>
</evidence>
<dbReference type="AlphaFoldDB" id="A0A235CN40"/>
<reference evidence="7 9" key="2">
    <citation type="submission" date="2019-03" db="EMBL/GenBank/DDBJ databases">
        <title>Genomic Encyclopedia of Archaeal and Bacterial Type Strains, Phase II (KMG-II): from individual species to whole genera.</title>
        <authorList>
            <person name="Goeker M."/>
        </authorList>
    </citation>
    <scope>NUCLEOTIDE SEQUENCE [LARGE SCALE GENOMIC DNA]</scope>
    <source>
        <strain evidence="7 9">DSM 15594</strain>
    </source>
</reference>
<dbReference type="RefSeq" id="WP_094277045.1">
    <property type="nucleotide sequence ID" value="NZ_JBLWZI010000001.1"/>
</dbReference>
<feature type="signal peptide" evidence="2">
    <location>
        <begin position="1"/>
        <end position="23"/>
    </location>
</feature>
<dbReference type="EMBL" id="NQJF01000002">
    <property type="protein sequence ID" value="OYD25856.1"/>
    <property type="molecule type" value="Genomic_DNA"/>
</dbReference>
<dbReference type="EMBL" id="SODO01000003">
    <property type="protein sequence ID" value="TDW60128.1"/>
    <property type="molecule type" value="Genomic_DNA"/>
</dbReference>
<dbReference type="Pfam" id="PF25989">
    <property type="entry name" value="YknX_C"/>
    <property type="match status" value="1"/>
</dbReference>
<evidence type="ECO:0000313" key="9">
    <source>
        <dbReference type="Proteomes" id="UP000295058"/>
    </source>
</evidence>
<comment type="similarity">
    <text evidence="1">Belongs to the membrane fusion protein (MFP) (TC 8.A.1) family.</text>
</comment>
<dbReference type="Pfam" id="PF25954">
    <property type="entry name" value="Beta-barrel_RND_2"/>
    <property type="match status" value="1"/>
</dbReference>
<dbReference type="OrthoDB" id="9806939at2"/>
<feature type="chain" id="PRO_5012014354" evidence="2">
    <location>
        <begin position="24"/>
        <end position="339"/>
    </location>
</feature>
<dbReference type="GO" id="GO:1990281">
    <property type="term" value="C:efflux pump complex"/>
    <property type="evidence" value="ECO:0007669"/>
    <property type="project" value="TreeGrafter"/>
</dbReference>
<dbReference type="InterPro" id="IPR058792">
    <property type="entry name" value="Beta-barrel_RND_2"/>
</dbReference>
<evidence type="ECO:0000256" key="1">
    <source>
        <dbReference type="ARBA" id="ARBA00009477"/>
    </source>
</evidence>
<name>A0A235CN40_9GAMM</name>
<feature type="domain" description="CusB-like beta-barrel" evidence="4">
    <location>
        <begin position="187"/>
        <end position="259"/>
    </location>
</feature>
<evidence type="ECO:0000256" key="2">
    <source>
        <dbReference type="SAM" id="SignalP"/>
    </source>
</evidence>
<comment type="caution">
    <text evidence="6">The sequence shown here is derived from an EMBL/GenBank/DDBJ whole genome shotgun (WGS) entry which is preliminary data.</text>
</comment>
<evidence type="ECO:0000313" key="8">
    <source>
        <dbReference type="Proteomes" id="UP000243640"/>
    </source>
</evidence>
<dbReference type="Gene3D" id="2.40.30.170">
    <property type="match status" value="1"/>
</dbReference>
<sequence>MKKNYYSLAAAWFLLLFSAVVPAQQGPVIRAVTVTEQQLPARLQLVGTLKASQRVAIAPQVSARVTQVHFVPGQQVEQGQLLLSLDDRAARAAVSEAVAGLRDARRILTNFQTLFKRKAVTQTELEGQQAAVAMAEARLQAARVQLDYLSLKAPFAGVMGLSDVAPGSLLGASEPVAELYDLSLLKLDLAVPEKHFLKLKVGDILQGTTDAHGDRRFDGRLAVVAPAVDPATLNAQVRLEFDNSDGALVPGMLMRVQLVLSNGTGLAVPASSLLYAGNQRYVYVVDEANKVSRRSVSVGRNLGEWVQISTGLAVGERVVSEGIVKLRDGIQVEVADAAL</sequence>
<evidence type="ECO:0000313" key="6">
    <source>
        <dbReference type="EMBL" id="OYD25856.1"/>
    </source>
</evidence>
<dbReference type="Proteomes" id="UP000295058">
    <property type="component" value="Unassembled WGS sequence"/>
</dbReference>
<dbReference type="Gene3D" id="2.40.50.100">
    <property type="match status" value="1"/>
</dbReference>
<reference evidence="6 8" key="1">
    <citation type="submission" date="2017-08" db="EMBL/GenBank/DDBJ databases">
        <title>Draft Genome Sequence of the Marine Bacterium Oceanimonas baumannii ATCC 700832.</title>
        <authorList>
            <person name="Mcclelland W.D."/>
            <person name="Brennan M.A."/>
            <person name="Trachtenberg A.M."/>
            <person name="Maclea K.S."/>
        </authorList>
    </citation>
    <scope>NUCLEOTIDE SEQUENCE [LARGE SCALE GENOMIC DNA]</scope>
    <source>
        <strain evidence="6 8">ATCC 700832</strain>
    </source>
</reference>
<evidence type="ECO:0000259" key="4">
    <source>
        <dbReference type="Pfam" id="PF25954"/>
    </source>
</evidence>
<dbReference type="NCBIfam" id="TIGR01730">
    <property type="entry name" value="RND_mfp"/>
    <property type="match status" value="1"/>
</dbReference>
<keyword evidence="2" id="KW-0732">Signal</keyword>
<dbReference type="Gene3D" id="1.10.287.470">
    <property type="entry name" value="Helix hairpin bin"/>
    <property type="match status" value="1"/>
</dbReference>
<protein>
    <submittedName>
        <fullName evidence="6">Efflux transporter periplasmic adaptor subunit</fullName>
    </submittedName>
    <submittedName>
        <fullName evidence="7">RND family efflux transporter MFP subunit</fullName>
    </submittedName>
</protein>
<dbReference type="GO" id="GO:0015562">
    <property type="term" value="F:efflux transmembrane transporter activity"/>
    <property type="evidence" value="ECO:0007669"/>
    <property type="project" value="TreeGrafter"/>
</dbReference>
<organism evidence="6 8">
    <name type="scientific">Oceanimonas baumannii</name>
    <dbReference type="NCBI Taxonomy" id="129578"/>
    <lineage>
        <taxon>Bacteria</taxon>
        <taxon>Pseudomonadati</taxon>
        <taxon>Pseudomonadota</taxon>
        <taxon>Gammaproteobacteria</taxon>
        <taxon>Aeromonadales</taxon>
        <taxon>Aeromonadaceae</taxon>
        <taxon>Oceanimonas</taxon>
    </lineage>
</organism>
<gene>
    <name evidence="6" type="ORF">B6S09_03180</name>
    <name evidence="7" type="ORF">LY04_01123</name>
</gene>
<dbReference type="SUPFAM" id="SSF111369">
    <property type="entry name" value="HlyD-like secretion proteins"/>
    <property type="match status" value="1"/>
</dbReference>
<feature type="domain" description="YknX-like C-terminal permuted SH3-like" evidence="5">
    <location>
        <begin position="265"/>
        <end position="334"/>
    </location>
</feature>
<dbReference type="PANTHER" id="PTHR30469">
    <property type="entry name" value="MULTIDRUG RESISTANCE PROTEIN MDTA"/>
    <property type="match status" value="1"/>
</dbReference>
<proteinExistence type="inferred from homology"/>
<dbReference type="Pfam" id="PF25917">
    <property type="entry name" value="BSH_RND"/>
    <property type="match status" value="1"/>
</dbReference>
<dbReference type="Gene3D" id="2.40.420.20">
    <property type="match status" value="1"/>
</dbReference>
<dbReference type="FunFam" id="2.40.30.170:FF:000010">
    <property type="entry name" value="Efflux RND transporter periplasmic adaptor subunit"/>
    <property type="match status" value="1"/>
</dbReference>
<dbReference type="Proteomes" id="UP000243640">
    <property type="component" value="Unassembled WGS sequence"/>
</dbReference>
<dbReference type="InterPro" id="IPR058625">
    <property type="entry name" value="MdtA-like_BSH"/>
</dbReference>
<feature type="domain" description="Multidrug resistance protein MdtA-like barrel-sandwich hybrid" evidence="3">
    <location>
        <begin position="54"/>
        <end position="173"/>
    </location>
</feature>
<dbReference type="InterPro" id="IPR006143">
    <property type="entry name" value="RND_pump_MFP"/>
</dbReference>
<accession>A0A235CN40</accession>
<keyword evidence="9" id="KW-1185">Reference proteome</keyword>
<dbReference type="PANTHER" id="PTHR30469:SF13">
    <property type="entry name" value="HAE1 FAMILY EFFLUX PUMP MFP COMPONENT"/>
    <property type="match status" value="1"/>
</dbReference>
<evidence type="ECO:0000259" key="3">
    <source>
        <dbReference type="Pfam" id="PF25917"/>
    </source>
</evidence>
<evidence type="ECO:0000259" key="5">
    <source>
        <dbReference type="Pfam" id="PF25989"/>
    </source>
</evidence>
<dbReference type="InterPro" id="IPR058637">
    <property type="entry name" value="YknX-like_C"/>
</dbReference>